<feature type="domain" description="Integral membrane bound transporter" evidence="7">
    <location>
        <begin position="71"/>
        <end position="190"/>
    </location>
</feature>
<evidence type="ECO:0000256" key="2">
    <source>
        <dbReference type="ARBA" id="ARBA00022692"/>
    </source>
</evidence>
<feature type="transmembrane region" description="Helical" evidence="6">
    <location>
        <begin position="177"/>
        <end position="195"/>
    </location>
</feature>
<evidence type="ECO:0000313" key="8">
    <source>
        <dbReference type="EMBL" id="MBU7597142.1"/>
    </source>
</evidence>
<feature type="transmembrane region" description="Helical" evidence="6">
    <location>
        <begin position="105"/>
        <end position="123"/>
    </location>
</feature>
<dbReference type="InterPro" id="IPR049453">
    <property type="entry name" value="Memb_transporter_dom"/>
</dbReference>
<feature type="compositionally biased region" description="Pro residues" evidence="5">
    <location>
        <begin position="1"/>
        <end position="11"/>
    </location>
</feature>
<keyword evidence="3 6" id="KW-1133">Transmembrane helix</keyword>
<sequence length="413" mass="43725">MPDGRTPPGPAPDEGRRPHTGSSPAGWFGTWRAAAGRGLRRTARAGRPAWDRLTDKLWMLLQQSAGATIAWWLAITVADHPQPIFAPITTLVALNAARGERGTNAVRFVAGVLAGILVAEVAITFVGTGYGVMAGATLLAMLLALLFGGERITIAQAAVSAVLVVATGTVQSGTERILDVLLGAAVALVFSQLLFPVEPLALLRRAEAAALADLADALHLTARALRHEGDHLSEWTWDHLRSVYGHLSEVSRTRVLTSRAARHSPLWWGRGPLIAREGEYATRLDLLGNGCLMLTRTAEDLDAPGRATVAPVVHDLATVVTALALAPGDPGVRRCAADRTVELAASVPGTAGDARLAAACETVRTVLLDLLLFVGADAGEAAHAVRADPRQGRRRLDLAEPPPAARRLPFRRH</sequence>
<dbReference type="RefSeq" id="WP_216814852.1">
    <property type="nucleotide sequence ID" value="NZ_JAELVF020000001.1"/>
</dbReference>
<evidence type="ECO:0000256" key="5">
    <source>
        <dbReference type="SAM" id="MobiDB-lite"/>
    </source>
</evidence>
<keyword evidence="4 6" id="KW-0472">Membrane</keyword>
<feature type="region of interest" description="Disordered" evidence="5">
    <location>
        <begin position="390"/>
        <end position="413"/>
    </location>
</feature>
<comment type="caution">
    <text evidence="8">The sequence shown here is derived from an EMBL/GenBank/DDBJ whole genome shotgun (WGS) entry which is preliminary data.</text>
</comment>
<dbReference type="GO" id="GO:0016020">
    <property type="term" value="C:membrane"/>
    <property type="evidence" value="ECO:0007669"/>
    <property type="project" value="UniProtKB-SubCell"/>
</dbReference>
<comment type="subcellular location">
    <subcellularLocation>
        <location evidence="1">Membrane</location>
        <topology evidence="1">Multi-pass membrane protein</topology>
    </subcellularLocation>
</comment>
<reference evidence="8" key="1">
    <citation type="submission" date="2021-06" db="EMBL/GenBank/DDBJ databases">
        <title>Sequencing of actinobacteria type strains.</title>
        <authorList>
            <person name="Nguyen G.-S."/>
            <person name="Wentzel A."/>
        </authorList>
    </citation>
    <scope>NUCLEOTIDE SEQUENCE</scope>
    <source>
        <strain evidence="8">P38-E01</strain>
    </source>
</reference>
<evidence type="ECO:0000256" key="3">
    <source>
        <dbReference type="ARBA" id="ARBA00022989"/>
    </source>
</evidence>
<name>A0A949N4N6_9ACTN</name>
<dbReference type="Pfam" id="PF13515">
    <property type="entry name" value="FUSC_2"/>
    <property type="match status" value="1"/>
</dbReference>
<dbReference type="AlphaFoldDB" id="A0A949N4N6"/>
<feature type="region of interest" description="Disordered" evidence="5">
    <location>
        <begin position="1"/>
        <end position="27"/>
    </location>
</feature>
<evidence type="ECO:0000256" key="4">
    <source>
        <dbReference type="ARBA" id="ARBA00023136"/>
    </source>
</evidence>
<proteinExistence type="predicted"/>
<evidence type="ECO:0000313" key="9">
    <source>
        <dbReference type="Proteomes" id="UP000694501"/>
    </source>
</evidence>
<dbReference type="Proteomes" id="UP000694501">
    <property type="component" value="Unassembled WGS sequence"/>
</dbReference>
<keyword evidence="2 6" id="KW-0812">Transmembrane</keyword>
<feature type="transmembrane region" description="Helical" evidence="6">
    <location>
        <begin position="129"/>
        <end position="147"/>
    </location>
</feature>
<protein>
    <submittedName>
        <fullName evidence="8">FUSC family protein</fullName>
    </submittedName>
</protein>
<evidence type="ECO:0000259" key="7">
    <source>
        <dbReference type="Pfam" id="PF13515"/>
    </source>
</evidence>
<evidence type="ECO:0000256" key="6">
    <source>
        <dbReference type="SAM" id="Phobius"/>
    </source>
</evidence>
<accession>A0A949N4N6</accession>
<keyword evidence="9" id="KW-1185">Reference proteome</keyword>
<gene>
    <name evidence="8" type="ORF">JGS22_005715</name>
</gene>
<evidence type="ECO:0000256" key="1">
    <source>
        <dbReference type="ARBA" id="ARBA00004141"/>
    </source>
</evidence>
<organism evidence="8 9">
    <name type="scientific">Streptomyces tardus</name>
    <dbReference type="NCBI Taxonomy" id="2780544"/>
    <lineage>
        <taxon>Bacteria</taxon>
        <taxon>Bacillati</taxon>
        <taxon>Actinomycetota</taxon>
        <taxon>Actinomycetes</taxon>
        <taxon>Kitasatosporales</taxon>
        <taxon>Streptomycetaceae</taxon>
        <taxon>Streptomyces</taxon>
    </lineage>
</organism>
<dbReference type="EMBL" id="JAELVF020000001">
    <property type="protein sequence ID" value="MBU7597142.1"/>
    <property type="molecule type" value="Genomic_DNA"/>
</dbReference>